<proteinExistence type="predicted"/>
<accession>A0A9P6G352</accession>
<feature type="compositionally biased region" description="Low complexity" evidence="1">
    <location>
        <begin position="20"/>
        <end position="31"/>
    </location>
</feature>
<feature type="region of interest" description="Disordered" evidence="1">
    <location>
        <begin position="221"/>
        <end position="340"/>
    </location>
</feature>
<dbReference type="EMBL" id="JAABOA010000011">
    <property type="protein sequence ID" value="KAF9586642.1"/>
    <property type="molecule type" value="Genomic_DNA"/>
</dbReference>
<comment type="caution">
    <text evidence="2">The sequence shown here is derived from an EMBL/GenBank/DDBJ whole genome shotgun (WGS) entry which is preliminary data.</text>
</comment>
<evidence type="ECO:0000313" key="3">
    <source>
        <dbReference type="Proteomes" id="UP000780801"/>
    </source>
</evidence>
<dbReference type="Proteomes" id="UP000780801">
    <property type="component" value="Unassembled WGS sequence"/>
</dbReference>
<feature type="compositionally biased region" description="Basic and acidic residues" evidence="1">
    <location>
        <begin position="8"/>
        <end position="19"/>
    </location>
</feature>
<dbReference type="OrthoDB" id="10678063at2759"/>
<evidence type="ECO:0000313" key="2">
    <source>
        <dbReference type="EMBL" id="KAF9586642.1"/>
    </source>
</evidence>
<evidence type="ECO:0000256" key="1">
    <source>
        <dbReference type="SAM" id="MobiDB-lite"/>
    </source>
</evidence>
<dbReference type="AlphaFoldDB" id="A0A9P6G352"/>
<reference evidence="2" key="1">
    <citation type="journal article" date="2020" name="Fungal Divers.">
        <title>Resolving the Mortierellaceae phylogeny through synthesis of multi-gene phylogenetics and phylogenomics.</title>
        <authorList>
            <person name="Vandepol N."/>
            <person name="Liber J."/>
            <person name="Desiro A."/>
            <person name="Na H."/>
            <person name="Kennedy M."/>
            <person name="Barry K."/>
            <person name="Grigoriev I.V."/>
            <person name="Miller A.N."/>
            <person name="O'Donnell K."/>
            <person name="Stajich J.E."/>
            <person name="Bonito G."/>
        </authorList>
    </citation>
    <scope>NUCLEOTIDE SEQUENCE</scope>
    <source>
        <strain evidence="2">KOD1015</strain>
    </source>
</reference>
<feature type="compositionally biased region" description="Basic and acidic residues" evidence="1">
    <location>
        <begin position="323"/>
        <end position="340"/>
    </location>
</feature>
<organism evidence="2 3">
    <name type="scientific">Lunasporangiospora selenospora</name>
    <dbReference type="NCBI Taxonomy" id="979761"/>
    <lineage>
        <taxon>Eukaryota</taxon>
        <taxon>Fungi</taxon>
        <taxon>Fungi incertae sedis</taxon>
        <taxon>Mucoromycota</taxon>
        <taxon>Mortierellomycotina</taxon>
        <taxon>Mortierellomycetes</taxon>
        <taxon>Mortierellales</taxon>
        <taxon>Mortierellaceae</taxon>
        <taxon>Lunasporangiospora</taxon>
    </lineage>
</organism>
<sequence length="411" mass="46850">MQTQVPNSDERQQQQHDTHSTTNASTSNSVNWPFLQDYPDVESNVNRKFRSWEIAVSDELIVENNSATPPRIPSRYLRGDRFCESNVLKTSDKSQDSQSVKVLVIDQSIPCLGTQSILGTGDKTTKSSITSKTFIHSESTPLPSHVESTIAPPYPDSPVPKQKILQDRSLPINLAVNRNGGRYLTTEAAGTSERYYFTNGEKDPWIELTLAGTSAQEYLRAQRERDLHRHSRQPQEDEQIPEPRHTFNCGNPGSEHGCQSKDGEYTSKPPPKGPMEKQHRRKHYSGRQENMDPLKPPPVTHSPTSRRPQHSTLRDQPLGWPSHDAREGKDTHIQDQDRLDDTKQFKKRGFDPVNEFETVMRIIPSASHCQDILYESSDLDSNELRAERQHVIKTFVRWIELDKQLDLERGG</sequence>
<name>A0A9P6G352_9FUNG</name>
<protein>
    <submittedName>
        <fullName evidence="2">Uncharacterized protein</fullName>
    </submittedName>
</protein>
<keyword evidence="3" id="KW-1185">Reference proteome</keyword>
<gene>
    <name evidence="2" type="ORF">BGW38_000375</name>
</gene>
<feature type="region of interest" description="Disordered" evidence="1">
    <location>
        <begin position="1"/>
        <end position="32"/>
    </location>
</feature>